<dbReference type="Pfam" id="PF02384">
    <property type="entry name" value="N6_Mtase"/>
    <property type="match status" value="1"/>
</dbReference>
<protein>
    <submittedName>
        <fullName evidence="4">Class I SAM-dependent DNA methyltransferase</fullName>
        <ecNumber evidence="4">2.1.1.-</ecNumber>
    </submittedName>
</protein>
<dbReference type="InterPro" id="IPR029063">
    <property type="entry name" value="SAM-dependent_MTases_sf"/>
</dbReference>
<keyword evidence="5" id="KW-1185">Reference proteome</keyword>
<evidence type="ECO:0000256" key="2">
    <source>
        <dbReference type="ARBA" id="ARBA00022679"/>
    </source>
</evidence>
<dbReference type="InterPro" id="IPR002052">
    <property type="entry name" value="DNA_methylase_N6_adenine_CS"/>
</dbReference>
<dbReference type="CDD" id="cd02440">
    <property type="entry name" value="AdoMet_MTases"/>
    <property type="match status" value="1"/>
</dbReference>
<dbReference type="OrthoDB" id="45790at2157"/>
<dbReference type="EMBL" id="CP042905">
    <property type="protein sequence ID" value="QEE15957.2"/>
    <property type="molecule type" value="Genomic_DNA"/>
</dbReference>
<dbReference type="Proteomes" id="UP000321408">
    <property type="component" value="Chromosome"/>
</dbReference>
<dbReference type="AlphaFoldDB" id="A0A5B9DAV6"/>
<evidence type="ECO:0000256" key="1">
    <source>
        <dbReference type="ARBA" id="ARBA00022603"/>
    </source>
</evidence>
<name>A0A5B9DAV6_9ARCH</name>
<dbReference type="PANTHER" id="PTHR33841">
    <property type="entry name" value="DNA METHYLTRANSFERASE YEEA-RELATED"/>
    <property type="match status" value="1"/>
</dbReference>
<dbReference type="GO" id="GO:0009307">
    <property type="term" value="P:DNA restriction-modification system"/>
    <property type="evidence" value="ECO:0007669"/>
    <property type="project" value="UniProtKB-KW"/>
</dbReference>
<reference evidence="4 5" key="1">
    <citation type="journal article" date="2020" name="Nature">
        <title>Isolation of an archaeon at the prokaryote-eukaryote interface.</title>
        <authorList>
            <person name="Imachi H."/>
            <person name="Nobu M.K."/>
            <person name="Nakahara N."/>
            <person name="Morono Y."/>
            <person name="Ogawara M."/>
            <person name="Takaki Y."/>
            <person name="Takano Y."/>
            <person name="Uematsu K."/>
            <person name="Ikuta T."/>
            <person name="Ito M."/>
            <person name="Matsui Y."/>
            <person name="Miyazaki M."/>
            <person name="Murata K."/>
            <person name="Saito Y."/>
            <person name="Sakai S."/>
            <person name="Song C."/>
            <person name="Tasumi E."/>
            <person name="Yamanaka Y."/>
            <person name="Yamaguchi T."/>
            <person name="Kamagata Y."/>
            <person name="Tamaki H."/>
            <person name="Takai K."/>
        </authorList>
    </citation>
    <scope>NUCLEOTIDE SEQUENCE [LARGE SCALE GENOMIC DNA]</scope>
    <source>
        <strain evidence="4 5">MK-D1</strain>
    </source>
</reference>
<dbReference type="InterPro" id="IPR050953">
    <property type="entry name" value="N4_N6_ade-DNA_methylase"/>
</dbReference>
<dbReference type="InterPro" id="IPR003356">
    <property type="entry name" value="DNA_methylase_A-5"/>
</dbReference>
<evidence type="ECO:0000313" key="4">
    <source>
        <dbReference type="EMBL" id="QEE15957.2"/>
    </source>
</evidence>
<sequence length="756" mass="87755">MKISSNWIVNNFFSSSNYGLEIYELIKKSLKDSDNEFMEDYEKWELRFNIIYPADEIRENLYIKHCLLIYTITSILFLKINKMAKGNTPKSNEIQQSDTFLKKIFNFLKLSDYFQSFLMMQKVKEIQIKLISELSSFEIENEDLFTDLYQKLLENTTRHPKGEFYTHPILAQTMISDVYKTGMKVLDPTCGSGTFLLEIAKMVARSNLSPKDEEKAIDNIIGCDINPIACIMARANLFLSYDGFWLKNREIKIFETNLLTDNDFQLISKNQFFDLILGNPPWLVLNRIPSQSEKERIKKLGKELGILRGGKYQTSTELTTIFIYKMIRDFLKPDGFIFFVTPASLATGAQHSLFRQFCGLKNIEIWAFDEDVFRIHNLCFKASKGISDFSERNKIRWKLYHCSKNPIKIGLKSVCTYVPSKILGNHEVHLDEPNLIPQQNLHIGRLIPKSQLSKQTNNTSDYKKLFRQGASLVPRNLLFIDIIKKRTNLDLITIQPSTTLQSKVYSTWKFIAYKQAQVEPSNIFSVAKSTGLIPFYYLLPYQAFLPLEKGENDEFILQTPRSPFSLKHYQNLQEIYLKNKKKGAKIENLEKRLNYGKALTDPRQNKTPKVIYGGIGSIVKGAILTDSMIVDTSLYFYIPKNIEEAYYIIGYLNSPYTTEHVKLMGSTGARGSLRNIHKHPFNIEFPIFDKENNLHQKIARHSREIESYVIDFFYNFKGSLKDSEIKPKSIQNRLFKDSKYKKKLVLLNSFIEKLMG</sequence>
<dbReference type="GO" id="GO:0032259">
    <property type="term" value="P:methylation"/>
    <property type="evidence" value="ECO:0007669"/>
    <property type="project" value="UniProtKB-KW"/>
</dbReference>
<dbReference type="PROSITE" id="PS00092">
    <property type="entry name" value="N6_MTASE"/>
    <property type="match status" value="1"/>
</dbReference>
<accession>A0A5B9DAV6</accession>
<dbReference type="PRINTS" id="PR00507">
    <property type="entry name" value="N12N6MTFRASE"/>
</dbReference>
<dbReference type="KEGG" id="psyt:DSAG12_01785"/>
<evidence type="ECO:0000313" key="5">
    <source>
        <dbReference type="Proteomes" id="UP000321408"/>
    </source>
</evidence>
<dbReference type="GO" id="GO:0008170">
    <property type="term" value="F:N-methyltransferase activity"/>
    <property type="evidence" value="ECO:0007669"/>
    <property type="project" value="InterPro"/>
</dbReference>
<gene>
    <name evidence="4" type="ORF">DSAG12_01785</name>
</gene>
<organism evidence="4 5">
    <name type="scientific">Promethearchaeum syntrophicum</name>
    <dbReference type="NCBI Taxonomy" id="2594042"/>
    <lineage>
        <taxon>Archaea</taxon>
        <taxon>Promethearchaeati</taxon>
        <taxon>Promethearchaeota</taxon>
        <taxon>Promethearchaeia</taxon>
        <taxon>Promethearchaeales</taxon>
        <taxon>Promethearchaeaceae</taxon>
        <taxon>Promethearchaeum</taxon>
    </lineage>
</organism>
<dbReference type="SUPFAM" id="SSF53335">
    <property type="entry name" value="S-adenosyl-L-methionine-dependent methyltransferases"/>
    <property type="match status" value="1"/>
</dbReference>
<dbReference type="GO" id="GO:0003677">
    <property type="term" value="F:DNA binding"/>
    <property type="evidence" value="ECO:0007669"/>
    <property type="project" value="InterPro"/>
</dbReference>
<dbReference type="PANTHER" id="PTHR33841:SF4">
    <property type="entry name" value="RESTRICTION MODIFICATION SYSTEM DNA SPECIFICITY DOMAIN"/>
    <property type="match status" value="1"/>
</dbReference>
<dbReference type="EC" id="2.1.1.-" evidence="4"/>
<dbReference type="GO" id="GO:0009007">
    <property type="term" value="F:site-specific DNA-methyltransferase (adenine-specific) activity"/>
    <property type="evidence" value="ECO:0007669"/>
    <property type="project" value="UniProtKB-EC"/>
</dbReference>
<keyword evidence="1 4" id="KW-0489">Methyltransferase</keyword>
<proteinExistence type="predicted"/>
<keyword evidence="3" id="KW-0680">Restriction system</keyword>
<dbReference type="Gene3D" id="3.40.50.150">
    <property type="entry name" value="Vaccinia Virus protein VP39"/>
    <property type="match status" value="1"/>
</dbReference>
<reference evidence="4 5" key="2">
    <citation type="journal article" date="2024" name="Int. J. Syst. Evol. Microbiol.">
        <title>Promethearchaeum syntrophicum gen. nov., sp. nov., an anaerobic, obligately syntrophic archaeon, the first isolate of the lineage 'Asgard' archaea, and proposal of the new archaeal phylum Promethearchaeota phyl. nov. and kingdom Promethearchaeati regn. nov.</title>
        <authorList>
            <person name="Imachi H."/>
            <person name="Nobu M.K."/>
            <person name="Kato S."/>
            <person name="Takaki Y."/>
            <person name="Miyazaki M."/>
            <person name="Miyata M."/>
            <person name="Ogawara M."/>
            <person name="Saito Y."/>
            <person name="Sakai S."/>
            <person name="Tahara Y.O."/>
            <person name="Takano Y."/>
            <person name="Tasumi E."/>
            <person name="Uematsu K."/>
            <person name="Yoshimura T."/>
            <person name="Itoh T."/>
            <person name="Ohkuma M."/>
            <person name="Takai K."/>
        </authorList>
    </citation>
    <scope>NUCLEOTIDE SEQUENCE [LARGE SCALE GENOMIC DNA]</scope>
    <source>
        <strain evidence="4 5">MK-D1</strain>
    </source>
</reference>
<evidence type="ECO:0000256" key="3">
    <source>
        <dbReference type="ARBA" id="ARBA00022747"/>
    </source>
</evidence>
<keyword evidence="2 4" id="KW-0808">Transferase</keyword>